<dbReference type="OrthoDB" id="2081715at2"/>
<dbReference type="AlphaFoldDB" id="A0A0C1KTC3"/>
<protein>
    <submittedName>
        <fullName evidence="1">Uncharacterized protein</fullName>
    </submittedName>
</protein>
<name>A0A0C1KTC3_9BACT</name>
<sequence>MTNQELQLFADNYSASDFEKIRSKWNGKYGEEFQDENYDIRMRLCNFLIPQIEQVNIELVNDLFAETTKTLKATFSIYTNIHVYAQELLRRDWKKYLIDYMVGGTYGMDSYLAIGRIELEKEIAQKILDHMNTTIETTEDENERQLITGYLPRFQWLAAK</sequence>
<reference evidence="1 2" key="1">
    <citation type="submission" date="2014-11" db="EMBL/GenBank/DDBJ databases">
        <title>Genome sequence of Flavihumibacter solisilvae 3-3.</title>
        <authorList>
            <person name="Zhou G."/>
            <person name="Li M."/>
            <person name="Wang G."/>
        </authorList>
    </citation>
    <scope>NUCLEOTIDE SEQUENCE [LARGE SCALE GENOMIC DNA]</scope>
    <source>
        <strain evidence="1 2">3-3</strain>
    </source>
</reference>
<comment type="caution">
    <text evidence="1">The sequence shown here is derived from an EMBL/GenBank/DDBJ whole genome shotgun (WGS) entry which is preliminary data.</text>
</comment>
<proteinExistence type="predicted"/>
<accession>A0A0C1KTC3</accession>
<dbReference type="STRING" id="1349421.OI18_23220"/>
<organism evidence="1 2">
    <name type="scientific">Flavihumibacter solisilvae</name>
    <dbReference type="NCBI Taxonomy" id="1349421"/>
    <lineage>
        <taxon>Bacteria</taxon>
        <taxon>Pseudomonadati</taxon>
        <taxon>Bacteroidota</taxon>
        <taxon>Chitinophagia</taxon>
        <taxon>Chitinophagales</taxon>
        <taxon>Chitinophagaceae</taxon>
        <taxon>Flavihumibacter</taxon>
    </lineage>
</organism>
<dbReference type="EMBL" id="JSVC01000048">
    <property type="protein sequence ID" value="KIC90671.1"/>
    <property type="molecule type" value="Genomic_DNA"/>
</dbReference>
<dbReference type="Proteomes" id="UP000031408">
    <property type="component" value="Unassembled WGS sequence"/>
</dbReference>
<gene>
    <name evidence="1" type="ORF">OI18_23220</name>
</gene>
<evidence type="ECO:0000313" key="1">
    <source>
        <dbReference type="EMBL" id="KIC90671.1"/>
    </source>
</evidence>
<keyword evidence="2" id="KW-1185">Reference proteome</keyword>
<evidence type="ECO:0000313" key="2">
    <source>
        <dbReference type="Proteomes" id="UP000031408"/>
    </source>
</evidence>
<dbReference type="RefSeq" id="WP_039144681.1">
    <property type="nucleotide sequence ID" value="NZ_JSVC01000048.1"/>
</dbReference>